<dbReference type="Pfam" id="PF13560">
    <property type="entry name" value="HTH_31"/>
    <property type="match status" value="1"/>
</dbReference>
<dbReference type="SUPFAM" id="SSF47413">
    <property type="entry name" value="lambda repressor-like DNA-binding domains"/>
    <property type="match status" value="1"/>
</dbReference>
<evidence type="ECO:0000313" key="2">
    <source>
        <dbReference type="EMBL" id="MCQ4840653.1"/>
    </source>
</evidence>
<dbReference type="GeneID" id="90531301"/>
<name>A0ABT1S147_9FIRM</name>
<dbReference type="RefSeq" id="WP_066860856.1">
    <property type="nucleotide sequence ID" value="NZ_CABKVV010000010.1"/>
</dbReference>
<sequence>MSNKLKQDLSIGQNLKALRKKANLTQRDASAQLELLGVPMTEDILAKMEQGKYSVRISVLIALKQIYGIHSFDAFFEGLRLPAKPA</sequence>
<feature type="domain" description="HTH cro/C1-type" evidence="1">
    <location>
        <begin position="15"/>
        <end position="75"/>
    </location>
</feature>
<dbReference type="InterPro" id="IPR001387">
    <property type="entry name" value="Cro/C1-type_HTH"/>
</dbReference>
<dbReference type="CDD" id="cd00093">
    <property type="entry name" value="HTH_XRE"/>
    <property type="match status" value="1"/>
</dbReference>
<comment type="caution">
    <text evidence="2">The sequence shown here is derived from an EMBL/GenBank/DDBJ whole genome shotgun (WGS) entry which is preliminary data.</text>
</comment>
<keyword evidence="3" id="KW-1185">Reference proteome</keyword>
<proteinExistence type="predicted"/>
<accession>A0ABT1S147</accession>
<evidence type="ECO:0000259" key="1">
    <source>
        <dbReference type="PROSITE" id="PS50943"/>
    </source>
</evidence>
<protein>
    <submittedName>
        <fullName evidence="2">Helix-turn-helix domain-containing protein</fullName>
    </submittedName>
</protein>
<evidence type="ECO:0000313" key="3">
    <source>
        <dbReference type="Proteomes" id="UP001524473"/>
    </source>
</evidence>
<gene>
    <name evidence="2" type="ORF">NE695_12110</name>
</gene>
<reference evidence="2 3" key="1">
    <citation type="submission" date="2022-06" db="EMBL/GenBank/DDBJ databases">
        <title>Isolation of gut microbiota from human fecal samples.</title>
        <authorList>
            <person name="Pamer E.G."/>
            <person name="Barat B."/>
            <person name="Waligurski E."/>
            <person name="Medina S."/>
            <person name="Paddock L."/>
            <person name="Mostad J."/>
        </authorList>
    </citation>
    <scope>NUCLEOTIDE SEQUENCE [LARGE SCALE GENOMIC DNA]</scope>
    <source>
        <strain evidence="2 3">DFI.9.73</strain>
    </source>
</reference>
<dbReference type="InterPro" id="IPR010982">
    <property type="entry name" value="Lambda_DNA-bd_dom_sf"/>
</dbReference>
<dbReference type="PROSITE" id="PS50943">
    <property type="entry name" value="HTH_CROC1"/>
    <property type="match status" value="1"/>
</dbReference>
<organism evidence="2 3">
    <name type="scientific">Neglectibacter timonensis</name>
    <dbReference type="NCBI Taxonomy" id="1776382"/>
    <lineage>
        <taxon>Bacteria</taxon>
        <taxon>Bacillati</taxon>
        <taxon>Bacillota</taxon>
        <taxon>Clostridia</taxon>
        <taxon>Eubacteriales</taxon>
        <taxon>Oscillospiraceae</taxon>
        <taxon>Neglectibacter</taxon>
    </lineage>
</organism>
<dbReference type="Gene3D" id="1.10.260.40">
    <property type="entry name" value="lambda repressor-like DNA-binding domains"/>
    <property type="match status" value="1"/>
</dbReference>
<dbReference type="Proteomes" id="UP001524473">
    <property type="component" value="Unassembled WGS sequence"/>
</dbReference>
<dbReference type="EMBL" id="JANFZH010000027">
    <property type="protein sequence ID" value="MCQ4840653.1"/>
    <property type="molecule type" value="Genomic_DNA"/>
</dbReference>